<dbReference type="SUPFAM" id="SSF48452">
    <property type="entry name" value="TPR-like"/>
    <property type="match status" value="1"/>
</dbReference>
<dbReference type="Pfam" id="PF06041">
    <property type="entry name" value="DUF924"/>
    <property type="match status" value="1"/>
</dbReference>
<name>A0A285PIF8_9HYPH</name>
<sequence length="178" mass="20657">MTPQAVLDFWFGAEPRFWFAKDDDFDTQIKEKFAITLEQARQGELVDWEEAQDGLLALIIVLDQFSRNLYRGSGEAFATDAYALTLSKRIVKSQQWDELDDTRKMFAVMPMMHSENLQDQQDCLKHMEMIGQESSIHYAKVHLEIIERFGRFPHRNELLGRLTSAEEQDFLDEGGFSG</sequence>
<organism evidence="1 2">
    <name type="scientific">Cohaesibacter gelatinilyticus</name>
    <dbReference type="NCBI Taxonomy" id="372072"/>
    <lineage>
        <taxon>Bacteria</taxon>
        <taxon>Pseudomonadati</taxon>
        <taxon>Pseudomonadota</taxon>
        <taxon>Alphaproteobacteria</taxon>
        <taxon>Hyphomicrobiales</taxon>
        <taxon>Cohaesibacteraceae</taxon>
    </lineage>
</organism>
<dbReference type="Proteomes" id="UP000219439">
    <property type="component" value="Unassembled WGS sequence"/>
</dbReference>
<dbReference type="InterPro" id="IPR011990">
    <property type="entry name" value="TPR-like_helical_dom_sf"/>
</dbReference>
<accession>A0A285PIF8</accession>
<dbReference type="AlphaFoldDB" id="A0A285PIF8"/>
<proteinExistence type="predicted"/>
<dbReference type="Gene3D" id="1.20.58.320">
    <property type="entry name" value="TPR-like"/>
    <property type="match status" value="1"/>
</dbReference>
<reference evidence="1 2" key="1">
    <citation type="submission" date="2017-09" db="EMBL/GenBank/DDBJ databases">
        <authorList>
            <person name="Ehlers B."/>
            <person name="Leendertz F.H."/>
        </authorList>
    </citation>
    <scope>NUCLEOTIDE SEQUENCE [LARGE SCALE GENOMIC DNA]</scope>
    <source>
        <strain evidence="1 2">DSM 18289</strain>
    </source>
</reference>
<dbReference type="RefSeq" id="WP_097155890.1">
    <property type="nucleotide sequence ID" value="NZ_OBEL01000009.1"/>
</dbReference>
<dbReference type="EMBL" id="OBEL01000009">
    <property type="protein sequence ID" value="SNZ21512.1"/>
    <property type="molecule type" value="Genomic_DNA"/>
</dbReference>
<protein>
    <submittedName>
        <fullName evidence="1">Uncharacterized conserved protein, DUF924 family</fullName>
    </submittedName>
</protein>
<dbReference type="OrthoDB" id="7593450at2"/>
<keyword evidence="2" id="KW-1185">Reference proteome</keyword>
<evidence type="ECO:0000313" key="2">
    <source>
        <dbReference type="Proteomes" id="UP000219439"/>
    </source>
</evidence>
<dbReference type="InterPro" id="IPR010323">
    <property type="entry name" value="DUF924"/>
</dbReference>
<dbReference type="Gene3D" id="1.25.40.10">
    <property type="entry name" value="Tetratricopeptide repeat domain"/>
    <property type="match status" value="1"/>
</dbReference>
<gene>
    <name evidence="1" type="ORF">SAMN06265368_4634</name>
</gene>
<evidence type="ECO:0000313" key="1">
    <source>
        <dbReference type="EMBL" id="SNZ21512.1"/>
    </source>
</evidence>